<evidence type="ECO:0000313" key="3">
    <source>
        <dbReference type="Proteomes" id="UP001159075"/>
    </source>
</evidence>
<dbReference type="EMBL" id="JAOTLW010000003">
    <property type="protein sequence ID" value="MDI5830667.1"/>
    <property type="molecule type" value="Genomic_DNA"/>
</dbReference>
<evidence type="ECO:0000256" key="1">
    <source>
        <dbReference type="SAM" id="Phobius"/>
    </source>
</evidence>
<keyword evidence="1" id="KW-0812">Transmembrane</keyword>
<keyword evidence="3" id="KW-1185">Reference proteome</keyword>
<evidence type="ECO:0000313" key="2">
    <source>
        <dbReference type="EMBL" id="MDI5830667.1"/>
    </source>
</evidence>
<keyword evidence="1" id="KW-1133">Transmembrane helix</keyword>
<dbReference type="Proteomes" id="UP001159075">
    <property type="component" value="Unassembled WGS sequence"/>
</dbReference>
<organism evidence="2 3">
    <name type="scientific">Shewanella xiamenensis</name>
    <dbReference type="NCBI Taxonomy" id="332186"/>
    <lineage>
        <taxon>Bacteria</taxon>
        <taxon>Pseudomonadati</taxon>
        <taxon>Pseudomonadota</taxon>
        <taxon>Gammaproteobacteria</taxon>
        <taxon>Alteromonadales</taxon>
        <taxon>Shewanellaceae</taxon>
        <taxon>Shewanella</taxon>
    </lineage>
</organism>
<evidence type="ECO:0008006" key="4">
    <source>
        <dbReference type="Google" id="ProtNLM"/>
    </source>
</evidence>
<proteinExistence type="predicted"/>
<name>A0ABT6U9Q2_9GAMM</name>
<protein>
    <recommendedName>
        <fullName evidence="4">Phenylalanyl-tRNA synthetase subunit alpha</fullName>
    </recommendedName>
</protein>
<feature type="transmembrane region" description="Helical" evidence="1">
    <location>
        <begin position="7"/>
        <end position="26"/>
    </location>
</feature>
<gene>
    <name evidence="2" type="ORF">ODY93_03740</name>
</gene>
<keyword evidence="1" id="KW-0472">Membrane</keyword>
<reference evidence="2 3" key="1">
    <citation type="submission" date="2022-09" db="EMBL/GenBank/DDBJ databases">
        <title>The outer-membrane cytochrome OmcA is essential for infection of Shewanella oneidensis by a zebrafish-associated bacteriophage.</title>
        <authorList>
            <person name="Grenfell A.W."/>
            <person name="Intile P."/>
            <person name="Mcfarlane J."/>
            <person name="Leung D."/>
            <person name="Abdalla K."/>
            <person name="Wold M."/>
            <person name="Kees E."/>
            <person name="Gralnick J."/>
        </authorList>
    </citation>
    <scope>NUCLEOTIDE SEQUENCE [LARGE SCALE GENOMIC DNA]</scope>
    <source>
        <strain evidence="2 3">NF-5</strain>
    </source>
</reference>
<comment type="caution">
    <text evidence="2">The sequence shown here is derived from an EMBL/GenBank/DDBJ whole genome shotgun (WGS) entry which is preliminary data.</text>
</comment>
<accession>A0ABT6U9Q2</accession>
<sequence>MTFIERWITGFRFYLINIILIIISAFADDFNKVLVFNLTPADMVNLIAIFFYSGYLLLIVAFIHKERQKKQAASQST</sequence>
<dbReference type="RefSeq" id="WP_282679011.1">
    <property type="nucleotide sequence ID" value="NZ_JAOTLW010000003.1"/>
</dbReference>
<feature type="transmembrane region" description="Helical" evidence="1">
    <location>
        <begin position="46"/>
        <end position="63"/>
    </location>
</feature>